<reference evidence="4" key="1">
    <citation type="submission" date="2025-08" db="UniProtKB">
        <authorList>
            <consortium name="RefSeq"/>
        </authorList>
    </citation>
    <scope>IDENTIFICATION</scope>
    <source>
        <tissue evidence="4">Whole organism</tissue>
    </source>
</reference>
<dbReference type="Proteomes" id="UP000504606">
    <property type="component" value="Unplaced"/>
</dbReference>
<feature type="region of interest" description="Disordered" evidence="1">
    <location>
        <begin position="15"/>
        <end position="57"/>
    </location>
</feature>
<proteinExistence type="predicted"/>
<dbReference type="AlphaFoldDB" id="A0A6J1TIG8"/>
<dbReference type="RefSeq" id="XP_026293284.2">
    <property type="nucleotide sequence ID" value="XM_026437499.2"/>
</dbReference>
<feature type="compositionally biased region" description="Basic residues" evidence="1">
    <location>
        <begin position="30"/>
        <end position="41"/>
    </location>
</feature>
<keyword evidence="2" id="KW-1133">Transmembrane helix</keyword>
<accession>A0A6J1TIG8</accession>
<evidence type="ECO:0000313" key="3">
    <source>
        <dbReference type="Proteomes" id="UP000504606"/>
    </source>
</evidence>
<evidence type="ECO:0000313" key="4">
    <source>
        <dbReference type="RefSeq" id="XP_026293284.2"/>
    </source>
</evidence>
<feature type="transmembrane region" description="Helical" evidence="2">
    <location>
        <begin position="105"/>
        <end position="122"/>
    </location>
</feature>
<gene>
    <name evidence="4" type="primary">LOC113217550</name>
</gene>
<keyword evidence="2" id="KW-0812">Transmembrane</keyword>
<dbReference type="GeneID" id="113217550"/>
<organism evidence="3 4">
    <name type="scientific">Frankliniella occidentalis</name>
    <name type="common">Western flower thrips</name>
    <name type="synonym">Euthrips occidentalis</name>
    <dbReference type="NCBI Taxonomy" id="133901"/>
    <lineage>
        <taxon>Eukaryota</taxon>
        <taxon>Metazoa</taxon>
        <taxon>Ecdysozoa</taxon>
        <taxon>Arthropoda</taxon>
        <taxon>Hexapoda</taxon>
        <taxon>Insecta</taxon>
        <taxon>Pterygota</taxon>
        <taxon>Neoptera</taxon>
        <taxon>Paraneoptera</taxon>
        <taxon>Thysanoptera</taxon>
        <taxon>Terebrantia</taxon>
        <taxon>Thripoidea</taxon>
        <taxon>Thripidae</taxon>
        <taxon>Frankliniella</taxon>
    </lineage>
</organism>
<keyword evidence="2" id="KW-0472">Membrane</keyword>
<dbReference type="KEGG" id="foc:113217550"/>
<evidence type="ECO:0000256" key="1">
    <source>
        <dbReference type="SAM" id="MobiDB-lite"/>
    </source>
</evidence>
<feature type="transmembrane region" description="Helical" evidence="2">
    <location>
        <begin position="80"/>
        <end position="99"/>
    </location>
</feature>
<name>A0A6J1TIG8_FRAOC</name>
<evidence type="ECO:0000256" key="2">
    <source>
        <dbReference type="SAM" id="Phobius"/>
    </source>
</evidence>
<protein>
    <submittedName>
        <fullName evidence="4">Uncharacterized protein LOC113217550</fullName>
    </submittedName>
</protein>
<keyword evidence="3" id="KW-1185">Reference proteome</keyword>
<sequence length="197" mass="21249">MISLTAGTAASLAKIAPPRAATHVADERKGKRAKKKEKKAKKADPPEEQEGEGGKEPKRKAKLCRCVTCRQRPSSNMDTTAWTLVLFLWIYILYCAVGLPTQSVLGQMSLILALVVVAWCFGRSRLEGQGDVHINVAAVAAPTLPPPPNAQQNLLPWSPPLEPDPQNNIALGSVCVNLEPIACNYSDVICQIASSRV</sequence>